<dbReference type="RefSeq" id="WP_135153509.1">
    <property type="nucleotide sequence ID" value="NZ_SOMN01000029.1"/>
</dbReference>
<evidence type="ECO:0000313" key="1">
    <source>
        <dbReference type="EMBL" id="TFE23977.1"/>
    </source>
</evidence>
<organism evidence="1 2">
    <name type="scientific">Cohnella luojiensis</name>
    <dbReference type="NCBI Taxonomy" id="652876"/>
    <lineage>
        <taxon>Bacteria</taxon>
        <taxon>Bacillati</taxon>
        <taxon>Bacillota</taxon>
        <taxon>Bacilli</taxon>
        <taxon>Bacillales</taxon>
        <taxon>Paenibacillaceae</taxon>
        <taxon>Cohnella</taxon>
    </lineage>
</organism>
<evidence type="ECO:0008006" key="3">
    <source>
        <dbReference type="Google" id="ProtNLM"/>
    </source>
</evidence>
<protein>
    <recommendedName>
        <fullName evidence="3">Secreted protein</fullName>
    </recommendedName>
</protein>
<accession>A0A4Y8LRJ4</accession>
<sequence>MKIKWPQMAAFVLIVGAVAIFATGLINSDKSDSGIVGQAEHIISGGMKDMAFMPAVDKDMEDPFLDPMAMSKGHNHASAQTETVAEKGIKVIWSWPEGKPTPGKTRRLALNITDSSGKAVEKFDWNNEKLLHLVVISKDLKQFQHIHPDYKGNGRFEIAVSFTVGGDYEMFADFVPSGLSELTRAESVKVSGAALLNAPLEASDSLTATVSGVQVELRFGHLMAKMQTGMTFAFRDEKTGKPIDDLEYYLGSVGHTIIVDSQLKQYIHVHPFNWASSGPLAVFGVTFPESGIYKVWGQFQRKGKVFVVPFVIHVP</sequence>
<evidence type="ECO:0000313" key="2">
    <source>
        <dbReference type="Proteomes" id="UP000297900"/>
    </source>
</evidence>
<keyword evidence="2" id="KW-1185">Reference proteome</keyword>
<name>A0A4Y8LRJ4_9BACL</name>
<proteinExistence type="predicted"/>
<gene>
    <name evidence="1" type="ORF">E2980_17330</name>
</gene>
<comment type="caution">
    <text evidence="1">The sequence shown here is derived from an EMBL/GenBank/DDBJ whole genome shotgun (WGS) entry which is preliminary data.</text>
</comment>
<reference evidence="1 2" key="1">
    <citation type="submission" date="2019-03" db="EMBL/GenBank/DDBJ databases">
        <title>Cohnella endophytica sp. nov., a novel endophytic bacterium isolated from bark of Sonneratia apetala.</title>
        <authorList>
            <person name="Tuo L."/>
        </authorList>
    </citation>
    <scope>NUCLEOTIDE SEQUENCE [LARGE SCALE GENOMIC DNA]</scope>
    <source>
        <strain evidence="1 2">CCTCC AB 208254</strain>
    </source>
</reference>
<dbReference type="OrthoDB" id="128043at2"/>
<dbReference type="EMBL" id="SOMN01000029">
    <property type="protein sequence ID" value="TFE23977.1"/>
    <property type="molecule type" value="Genomic_DNA"/>
</dbReference>
<dbReference type="Proteomes" id="UP000297900">
    <property type="component" value="Unassembled WGS sequence"/>
</dbReference>
<dbReference type="AlphaFoldDB" id="A0A4Y8LRJ4"/>